<reference evidence="2 3" key="1">
    <citation type="submission" date="2021-06" db="EMBL/GenBank/DDBJ databases">
        <authorList>
            <person name="Sun Q."/>
            <person name="Li D."/>
        </authorList>
    </citation>
    <scope>NUCLEOTIDE SEQUENCE [LARGE SCALE GENOMIC DNA]</scope>
    <source>
        <strain evidence="2 3">MSJ-11</strain>
    </source>
</reference>
<dbReference type="InterPro" id="IPR003474">
    <property type="entry name" value="Glcn_transporter"/>
</dbReference>
<feature type="transmembrane region" description="Helical" evidence="1">
    <location>
        <begin position="98"/>
        <end position="128"/>
    </location>
</feature>
<feature type="transmembrane region" description="Helical" evidence="1">
    <location>
        <begin position="180"/>
        <end position="197"/>
    </location>
</feature>
<feature type="transmembrane region" description="Helical" evidence="1">
    <location>
        <begin position="230"/>
        <end position="247"/>
    </location>
</feature>
<keyword evidence="1" id="KW-1133">Transmembrane helix</keyword>
<evidence type="ECO:0000313" key="3">
    <source>
        <dbReference type="Proteomes" id="UP000726170"/>
    </source>
</evidence>
<keyword evidence="1" id="KW-0812">Transmembrane</keyword>
<feature type="transmembrane region" description="Helical" evidence="1">
    <location>
        <begin position="51"/>
        <end position="72"/>
    </location>
</feature>
<feature type="transmembrane region" description="Helical" evidence="1">
    <location>
        <begin position="140"/>
        <end position="160"/>
    </location>
</feature>
<dbReference type="PANTHER" id="PTHR30354:SF7">
    <property type="entry name" value="BLL7963 PROTEIN"/>
    <property type="match status" value="1"/>
</dbReference>
<feature type="transmembrane region" description="Helical" evidence="1">
    <location>
        <begin position="282"/>
        <end position="303"/>
    </location>
</feature>
<organism evidence="2 3">
    <name type="scientific">Clostridium mobile</name>
    <dbReference type="NCBI Taxonomy" id="2841512"/>
    <lineage>
        <taxon>Bacteria</taxon>
        <taxon>Bacillati</taxon>
        <taxon>Bacillota</taxon>
        <taxon>Clostridia</taxon>
        <taxon>Eubacteriales</taxon>
        <taxon>Clostridiaceae</taxon>
        <taxon>Clostridium</taxon>
    </lineage>
</organism>
<dbReference type="PANTHER" id="PTHR30354">
    <property type="entry name" value="GNT FAMILY GLUCONATE TRANSPORTER"/>
    <property type="match status" value="1"/>
</dbReference>
<proteinExistence type="predicted"/>
<dbReference type="EMBL" id="JAHLQF010000001">
    <property type="protein sequence ID" value="MBU5483182.1"/>
    <property type="molecule type" value="Genomic_DNA"/>
</dbReference>
<gene>
    <name evidence="2" type="ORF">KQI86_02510</name>
</gene>
<dbReference type="Pfam" id="PF02447">
    <property type="entry name" value="GntP_permease"/>
    <property type="match status" value="1"/>
</dbReference>
<dbReference type="Proteomes" id="UP000726170">
    <property type="component" value="Unassembled WGS sequence"/>
</dbReference>
<feature type="transmembrane region" description="Helical" evidence="1">
    <location>
        <begin position="323"/>
        <end position="349"/>
    </location>
</feature>
<name>A0ABS6EDA7_9CLOT</name>
<dbReference type="RefSeq" id="WP_216437580.1">
    <property type="nucleotide sequence ID" value="NZ_JAHLQF010000001.1"/>
</dbReference>
<feature type="transmembrane region" description="Helical" evidence="1">
    <location>
        <begin position="405"/>
        <end position="427"/>
    </location>
</feature>
<feature type="transmembrane region" description="Helical" evidence="1">
    <location>
        <begin position="253"/>
        <end position="270"/>
    </location>
</feature>
<keyword evidence="3" id="KW-1185">Reference proteome</keyword>
<evidence type="ECO:0000256" key="1">
    <source>
        <dbReference type="SAM" id="Phobius"/>
    </source>
</evidence>
<comment type="caution">
    <text evidence="2">The sequence shown here is derived from an EMBL/GenBank/DDBJ whole genome shotgun (WGS) entry which is preliminary data.</text>
</comment>
<sequence length="431" mass="45294">MLSILGLFLGLGLLAFLIMRGYHIIIIAILCSAIVAITGQLNLYNAITDTYMAGFVSFFKSYFPLFLVGTIFGKFMEETGAAASIAHLIVSKLGKDKAVLAVTLACGILAYGGVSVFVVGFTVYPIALMLFKEANLPRRFIPGTIIFGSITFAMTCPGTPQIHNIIPVKFLNTTPMAGTTVGFITAVIMLVIGQIWLEKMIKTAVNNGEHFVSRDTDNIKSNEDKGLPPGLLALLPLISSIILLNAFNFKVEVAVLCGNIIGIIILNKYVEWKKLCDDFGKASVSAVNAIANTCAVVGFGSVVKAVPAFTILVDAIVKIPGPPLVGAAIGVCLIAGITGSASGGMGIAVPLLSPIFLAKGVAPDALHRILAIAAGGLDSLPHNGYVVTTLNGICGESHKDGYGPVFWLTVVLPIIATGFAILLFTLFPNLP</sequence>
<feature type="transmembrane region" description="Helical" evidence="1">
    <location>
        <begin position="24"/>
        <end position="44"/>
    </location>
</feature>
<accession>A0ABS6EDA7</accession>
<protein>
    <submittedName>
        <fullName evidence="2">GntP family permease</fullName>
    </submittedName>
</protein>
<evidence type="ECO:0000313" key="2">
    <source>
        <dbReference type="EMBL" id="MBU5483182.1"/>
    </source>
</evidence>
<keyword evidence="1" id="KW-0472">Membrane</keyword>